<dbReference type="AlphaFoldDB" id="A0A4R3RVF8"/>
<evidence type="ECO:0000313" key="2">
    <source>
        <dbReference type="Proteomes" id="UP000295507"/>
    </source>
</evidence>
<dbReference type="EMBL" id="SMBK01000004">
    <property type="protein sequence ID" value="TCU38767.1"/>
    <property type="molecule type" value="Genomic_DNA"/>
</dbReference>
<sequence>MTQPINTEEAIGVALRWLEKYLPGELEAQKRPLRDFSGGWLKASRSGILTRDGKIDQDRMDTLIAAAAAGDEHAFGQVASIAIWFLLTERPLPESFRRLEISLWSGKLPKLKPRKIGRDIQYGLVIYILQQDYGFKPTRNRATHGETDATESGCSILSKALARMGQSVPEQTLEKIWEKNAWRR</sequence>
<organism evidence="1 2">
    <name type="scientific">Rhizobium azibense</name>
    <dbReference type="NCBI Taxonomy" id="1136135"/>
    <lineage>
        <taxon>Bacteria</taxon>
        <taxon>Pseudomonadati</taxon>
        <taxon>Pseudomonadota</taxon>
        <taxon>Alphaproteobacteria</taxon>
        <taxon>Hyphomicrobiales</taxon>
        <taxon>Rhizobiaceae</taxon>
        <taxon>Rhizobium/Agrobacterium group</taxon>
        <taxon>Rhizobium</taxon>
    </lineage>
</organism>
<name>A0A4R3RVF8_9HYPH</name>
<comment type="caution">
    <text evidence="1">The sequence shown here is derived from an EMBL/GenBank/DDBJ whole genome shotgun (WGS) entry which is preliminary data.</text>
</comment>
<dbReference type="Proteomes" id="UP000295507">
    <property type="component" value="Unassembled WGS sequence"/>
</dbReference>
<evidence type="ECO:0000313" key="1">
    <source>
        <dbReference type="EMBL" id="TCU38767.1"/>
    </source>
</evidence>
<proteinExistence type="predicted"/>
<accession>A0A4R3RVF8</accession>
<gene>
    <name evidence="1" type="ORF">EV129_104374</name>
</gene>
<dbReference type="RefSeq" id="WP_132551376.1">
    <property type="nucleotide sequence ID" value="NZ_SMBK01000004.1"/>
</dbReference>
<protein>
    <submittedName>
        <fullName evidence="1">Uncharacterized protein</fullName>
    </submittedName>
</protein>
<reference evidence="1 2" key="1">
    <citation type="submission" date="2019-03" db="EMBL/GenBank/DDBJ databases">
        <title>Genomic Encyclopedia of Type Strains, Phase IV (KMG-V): Genome sequencing to study the core and pangenomes of soil and plant-associated prokaryotes.</title>
        <authorList>
            <person name="Whitman W."/>
        </authorList>
    </citation>
    <scope>NUCLEOTIDE SEQUENCE [LARGE SCALE GENOMIC DNA]</scope>
    <source>
        <strain evidence="1 2">IE4868</strain>
    </source>
</reference>